<sequence>MFSHATVAVENFDRAVGFYGKLLPEIGLMRSFYDPENSMASFRKPDQPRPLFFVTLPFEGEALPGNGPMIAFLCDDRPMVDAVHAKALELGGTDEGEPGERPDYHPHFYGCYVRDTEGNKICFVCHDPV</sequence>
<dbReference type="eggNOG" id="COG0346">
    <property type="taxonomic scope" value="Bacteria"/>
</dbReference>
<dbReference type="Gene3D" id="3.10.180.10">
    <property type="entry name" value="2,3-Dihydroxybiphenyl 1,2-Dioxygenase, domain 1"/>
    <property type="match status" value="1"/>
</dbReference>
<protein>
    <recommendedName>
        <fullName evidence="1">VOC domain-containing protein</fullName>
    </recommendedName>
</protein>
<reference evidence="2 3" key="1">
    <citation type="journal article" date="2015" name="Antonie Van Leeuwenhoek">
        <title>Pseudooceanicola atlanticus gen. nov. sp. nov., isolated from surface seawater of the Atlantic Ocean and reclassification of Oceanicola batsensis, Oceanicola marinus, Oceanicola nitratireducens, Oceanicola nanhaiensis, Oceanicola antarcticus and Oceanicola flagellatus, as Pseudooceanicola batsensis comb. nov., Pseudooceanicola marinus comb. nov., Pseudooceanicola nitratireducens comb. nov., Pseudooceanicola nanhaiensis comb. nov., Pseudooceanicola antarcticus comb. nov., and Pseudooceanicola flagellatus comb. nov.</title>
        <authorList>
            <person name="Lai Q."/>
            <person name="Li G."/>
            <person name="Liu X."/>
            <person name="Du Y."/>
            <person name="Sun F."/>
            <person name="Shao Z."/>
        </authorList>
    </citation>
    <scope>NUCLEOTIDE SEQUENCE [LARGE SCALE GENOMIC DNA]</scope>
    <source>
        <strain evidence="2 3">22II-s11g</strain>
    </source>
</reference>
<dbReference type="EMBL" id="AQQX01000001">
    <property type="protein sequence ID" value="KGM50389.1"/>
    <property type="molecule type" value="Genomic_DNA"/>
</dbReference>
<evidence type="ECO:0000313" key="3">
    <source>
        <dbReference type="Proteomes" id="UP000030004"/>
    </source>
</evidence>
<evidence type="ECO:0000259" key="1">
    <source>
        <dbReference type="PROSITE" id="PS51819"/>
    </source>
</evidence>
<dbReference type="SUPFAM" id="SSF54593">
    <property type="entry name" value="Glyoxalase/Bleomycin resistance protein/Dihydroxybiphenyl dioxygenase"/>
    <property type="match status" value="1"/>
</dbReference>
<dbReference type="PANTHER" id="PTHR35006">
    <property type="entry name" value="GLYOXALASE FAMILY PROTEIN (AFU_ORTHOLOGUE AFUA_5G14830)"/>
    <property type="match status" value="1"/>
</dbReference>
<feature type="domain" description="VOC" evidence="1">
    <location>
        <begin position="1"/>
        <end position="126"/>
    </location>
</feature>
<dbReference type="Pfam" id="PF00903">
    <property type="entry name" value="Glyoxalase"/>
    <property type="match status" value="1"/>
</dbReference>
<keyword evidence="3" id="KW-1185">Reference proteome</keyword>
<gene>
    <name evidence="2" type="ORF">ATO9_02535</name>
</gene>
<comment type="caution">
    <text evidence="2">The sequence shown here is derived from an EMBL/GenBank/DDBJ whole genome shotgun (WGS) entry which is preliminary data.</text>
</comment>
<dbReference type="RefSeq" id="WP_043744576.1">
    <property type="nucleotide sequence ID" value="NZ_AQQX01000001.1"/>
</dbReference>
<organism evidence="2 3">
    <name type="scientific">Pseudooceanicola atlanticus</name>
    <dbReference type="NCBI Taxonomy" id="1461694"/>
    <lineage>
        <taxon>Bacteria</taxon>
        <taxon>Pseudomonadati</taxon>
        <taxon>Pseudomonadota</taxon>
        <taxon>Alphaproteobacteria</taxon>
        <taxon>Rhodobacterales</taxon>
        <taxon>Paracoccaceae</taxon>
        <taxon>Pseudooceanicola</taxon>
    </lineage>
</organism>
<name>A0A0A0EJ53_9RHOB</name>
<dbReference type="AlphaFoldDB" id="A0A0A0EJ53"/>
<dbReference type="PROSITE" id="PS51819">
    <property type="entry name" value="VOC"/>
    <property type="match status" value="1"/>
</dbReference>
<dbReference type="OrthoDB" id="9807407at2"/>
<dbReference type="Proteomes" id="UP000030004">
    <property type="component" value="Unassembled WGS sequence"/>
</dbReference>
<accession>A0A0A0EJ53</accession>
<proteinExistence type="predicted"/>
<dbReference type="STRING" id="1461694.ATO9_02535"/>
<dbReference type="PANTHER" id="PTHR35006:SF1">
    <property type="entry name" value="BLL2941 PROTEIN"/>
    <property type="match status" value="1"/>
</dbReference>
<dbReference type="InterPro" id="IPR004360">
    <property type="entry name" value="Glyas_Fos-R_dOase_dom"/>
</dbReference>
<dbReference type="CDD" id="cd07262">
    <property type="entry name" value="VOC_like"/>
    <property type="match status" value="1"/>
</dbReference>
<dbReference type="InterPro" id="IPR029068">
    <property type="entry name" value="Glyas_Bleomycin-R_OHBP_Dase"/>
</dbReference>
<dbReference type="InterPro" id="IPR037523">
    <property type="entry name" value="VOC_core"/>
</dbReference>
<evidence type="ECO:0000313" key="2">
    <source>
        <dbReference type="EMBL" id="KGM50389.1"/>
    </source>
</evidence>